<gene>
    <name evidence="4" type="ORF">GUITHDRAFT_106713</name>
</gene>
<dbReference type="Proteomes" id="UP000011087">
    <property type="component" value="Unassembled WGS sequence"/>
</dbReference>
<dbReference type="SUPFAM" id="SSF64268">
    <property type="entry name" value="PX domain"/>
    <property type="match status" value="1"/>
</dbReference>
<dbReference type="HOGENOM" id="CLU_616029_0_0_1"/>
<evidence type="ECO:0000313" key="4">
    <source>
        <dbReference type="EMBL" id="EKX47265.1"/>
    </source>
</evidence>
<dbReference type="OrthoDB" id="41200at2759"/>
<feature type="region of interest" description="Disordered" evidence="2">
    <location>
        <begin position="28"/>
        <end position="54"/>
    </location>
</feature>
<dbReference type="GeneID" id="17303948"/>
<dbReference type="InterPro" id="IPR036871">
    <property type="entry name" value="PX_dom_sf"/>
</dbReference>
<evidence type="ECO:0000313" key="5">
    <source>
        <dbReference type="EnsemblProtists" id="EKX47265"/>
    </source>
</evidence>
<dbReference type="GO" id="GO:0005829">
    <property type="term" value="C:cytosol"/>
    <property type="evidence" value="ECO:0007669"/>
    <property type="project" value="GOC"/>
</dbReference>
<dbReference type="PANTHER" id="PTHR46571:SF1">
    <property type="entry name" value="SORTING NEXIN-8"/>
    <property type="match status" value="1"/>
</dbReference>
<evidence type="ECO:0000256" key="1">
    <source>
        <dbReference type="ARBA" id="ARBA00004287"/>
    </source>
</evidence>
<dbReference type="Gene3D" id="3.30.1520.10">
    <property type="entry name" value="Phox-like domain"/>
    <property type="match status" value="1"/>
</dbReference>
<feature type="domain" description="PX" evidence="3">
    <location>
        <begin position="107"/>
        <end position="217"/>
    </location>
</feature>
<dbReference type="InterPro" id="IPR019734">
    <property type="entry name" value="TPR_rpt"/>
</dbReference>
<dbReference type="InterPro" id="IPR028662">
    <property type="entry name" value="SNX8/Mvp1"/>
</dbReference>
<protein>
    <recommendedName>
        <fullName evidence="3">PX domain-containing protein</fullName>
    </recommendedName>
</protein>
<dbReference type="PaxDb" id="55529-EKX47265"/>
<name>L1JGQ7_GUITC</name>
<dbReference type="InterPro" id="IPR001683">
    <property type="entry name" value="PX_dom"/>
</dbReference>
<dbReference type="PANTHER" id="PTHR46571">
    <property type="entry name" value="SORTING NEXIN-8"/>
    <property type="match status" value="1"/>
</dbReference>
<evidence type="ECO:0000256" key="2">
    <source>
        <dbReference type="SAM" id="MobiDB-lite"/>
    </source>
</evidence>
<dbReference type="EMBL" id="JH992990">
    <property type="protein sequence ID" value="EKX47265.1"/>
    <property type="molecule type" value="Genomic_DNA"/>
</dbReference>
<dbReference type="AlphaFoldDB" id="L1JGQ7"/>
<dbReference type="GO" id="GO:0034498">
    <property type="term" value="P:early endosome to Golgi transport"/>
    <property type="evidence" value="ECO:0007669"/>
    <property type="project" value="TreeGrafter"/>
</dbReference>
<dbReference type="SUPFAM" id="SSF48452">
    <property type="entry name" value="TPR-like"/>
    <property type="match status" value="1"/>
</dbReference>
<dbReference type="InterPro" id="IPR011990">
    <property type="entry name" value="TPR-like_helical_dom_sf"/>
</dbReference>
<organism evidence="4">
    <name type="scientific">Guillardia theta (strain CCMP2712)</name>
    <name type="common">Cryptophyte</name>
    <dbReference type="NCBI Taxonomy" id="905079"/>
    <lineage>
        <taxon>Eukaryota</taxon>
        <taxon>Cryptophyceae</taxon>
        <taxon>Pyrenomonadales</taxon>
        <taxon>Geminigeraceae</taxon>
        <taxon>Guillardia</taxon>
    </lineage>
</organism>
<reference evidence="4 6" key="1">
    <citation type="journal article" date="2012" name="Nature">
        <title>Algal genomes reveal evolutionary mosaicism and the fate of nucleomorphs.</title>
        <authorList>
            <consortium name="DOE Joint Genome Institute"/>
            <person name="Curtis B.A."/>
            <person name="Tanifuji G."/>
            <person name="Burki F."/>
            <person name="Gruber A."/>
            <person name="Irimia M."/>
            <person name="Maruyama S."/>
            <person name="Arias M.C."/>
            <person name="Ball S.G."/>
            <person name="Gile G.H."/>
            <person name="Hirakawa Y."/>
            <person name="Hopkins J.F."/>
            <person name="Kuo A."/>
            <person name="Rensing S.A."/>
            <person name="Schmutz J."/>
            <person name="Symeonidi A."/>
            <person name="Elias M."/>
            <person name="Eveleigh R.J."/>
            <person name="Herman E.K."/>
            <person name="Klute M.J."/>
            <person name="Nakayama T."/>
            <person name="Obornik M."/>
            <person name="Reyes-Prieto A."/>
            <person name="Armbrust E.V."/>
            <person name="Aves S.J."/>
            <person name="Beiko R.G."/>
            <person name="Coutinho P."/>
            <person name="Dacks J.B."/>
            <person name="Durnford D.G."/>
            <person name="Fast N.M."/>
            <person name="Green B.R."/>
            <person name="Grisdale C.J."/>
            <person name="Hempel F."/>
            <person name="Henrissat B."/>
            <person name="Hoppner M.P."/>
            <person name="Ishida K."/>
            <person name="Kim E."/>
            <person name="Koreny L."/>
            <person name="Kroth P.G."/>
            <person name="Liu Y."/>
            <person name="Malik S.B."/>
            <person name="Maier U.G."/>
            <person name="McRose D."/>
            <person name="Mock T."/>
            <person name="Neilson J.A."/>
            <person name="Onodera N.T."/>
            <person name="Poole A.M."/>
            <person name="Pritham E.J."/>
            <person name="Richards T.A."/>
            <person name="Rocap G."/>
            <person name="Roy S.W."/>
            <person name="Sarai C."/>
            <person name="Schaack S."/>
            <person name="Shirato S."/>
            <person name="Slamovits C.H."/>
            <person name="Spencer D.F."/>
            <person name="Suzuki S."/>
            <person name="Worden A.Z."/>
            <person name="Zauner S."/>
            <person name="Barry K."/>
            <person name="Bell C."/>
            <person name="Bharti A.K."/>
            <person name="Crow J.A."/>
            <person name="Grimwood J."/>
            <person name="Kramer R."/>
            <person name="Lindquist E."/>
            <person name="Lucas S."/>
            <person name="Salamov A."/>
            <person name="McFadden G.I."/>
            <person name="Lane C.E."/>
            <person name="Keeling P.J."/>
            <person name="Gray M.W."/>
            <person name="Grigoriev I.V."/>
            <person name="Archibald J.M."/>
        </authorList>
    </citation>
    <scope>NUCLEOTIDE SEQUENCE</scope>
    <source>
        <strain evidence="4 6">CCMP2712</strain>
    </source>
</reference>
<dbReference type="CDD" id="cd06093">
    <property type="entry name" value="PX_domain"/>
    <property type="match status" value="1"/>
</dbReference>
<reference evidence="6" key="2">
    <citation type="submission" date="2012-11" db="EMBL/GenBank/DDBJ databases">
        <authorList>
            <person name="Kuo A."/>
            <person name="Curtis B.A."/>
            <person name="Tanifuji G."/>
            <person name="Burki F."/>
            <person name="Gruber A."/>
            <person name="Irimia M."/>
            <person name="Maruyama S."/>
            <person name="Arias M.C."/>
            <person name="Ball S.G."/>
            <person name="Gile G.H."/>
            <person name="Hirakawa Y."/>
            <person name="Hopkins J.F."/>
            <person name="Rensing S.A."/>
            <person name="Schmutz J."/>
            <person name="Symeonidi A."/>
            <person name="Elias M."/>
            <person name="Eveleigh R.J."/>
            <person name="Herman E.K."/>
            <person name="Klute M.J."/>
            <person name="Nakayama T."/>
            <person name="Obornik M."/>
            <person name="Reyes-Prieto A."/>
            <person name="Armbrust E.V."/>
            <person name="Aves S.J."/>
            <person name="Beiko R.G."/>
            <person name="Coutinho P."/>
            <person name="Dacks J.B."/>
            <person name="Durnford D.G."/>
            <person name="Fast N.M."/>
            <person name="Green B.R."/>
            <person name="Grisdale C."/>
            <person name="Hempe F."/>
            <person name="Henrissat B."/>
            <person name="Hoppner M.P."/>
            <person name="Ishida K.-I."/>
            <person name="Kim E."/>
            <person name="Koreny L."/>
            <person name="Kroth P.G."/>
            <person name="Liu Y."/>
            <person name="Malik S.-B."/>
            <person name="Maier U.G."/>
            <person name="McRose D."/>
            <person name="Mock T."/>
            <person name="Neilson J.A."/>
            <person name="Onodera N.T."/>
            <person name="Poole A.M."/>
            <person name="Pritham E.J."/>
            <person name="Richards T.A."/>
            <person name="Rocap G."/>
            <person name="Roy S.W."/>
            <person name="Sarai C."/>
            <person name="Schaack S."/>
            <person name="Shirato S."/>
            <person name="Slamovits C.H."/>
            <person name="Spencer D.F."/>
            <person name="Suzuki S."/>
            <person name="Worden A.Z."/>
            <person name="Zauner S."/>
            <person name="Barry K."/>
            <person name="Bell C."/>
            <person name="Bharti A.K."/>
            <person name="Crow J.A."/>
            <person name="Grimwood J."/>
            <person name="Kramer R."/>
            <person name="Lindquist E."/>
            <person name="Lucas S."/>
            <person name="Salamov A."/>
            <person name="McFadden G.I."/>
            <person name="Lane C.E."/>
            <person name="Keeling P.J."/>
            <person name="Gray M.W."/>
            <person name="Grigoriev I.V."/>
            <person name="Archibald J.M."/>
        </authorList>
    </citation>
    <scope>NUCLEOTIDE SEQUENCE</scope>
    <source>
        <strain evidence="6">CCMP2712</strain>
    </source>
</reference>
<sequence length="445" mass="49298">MSASEAVPESVANRIPDLNLQLRSISSLEVSQRSKPKASALTPEASHDFSQDPEVPAVDLSKLPAKGSEFEVLPMLVEHKGWPCQLLFDVHSWILHTPNLENHNRKPGIRVILAKAETHGPKTTPYTIYVMHVKTAFSVRGISRRFSDFKKLDEELRQVKRSAPPLPRKKVFGKMAPKFINERMKQLQSYVDAIMRDPACASSPPFRAFLETRGHAIEEDILDKVQLSRDNVDVGILFPPWRLATGTRVEAVQGLVERSKGLKDVRQQARALNQLAMVHREEGDIGQGLEAIRQAVGCCRQVDEDVGEHALAELRLREAQKLAADYGDVSGQALCHYSLAMVKCSRGGIAEAGKDFTCAAELFVNIKEYGLAALSLFVLGCILLQNGEVRQAVEVLESSLLLRRRAKEKIGLAETLCALGQAFAEIGYQLHAMDYFNQALALCQA</sequence>
<reference evidence="5" key="3">
    <citation type="submission" date="2015-06" db="UniProtKB">
        <authorList>
            <consortium name="EnsemblProtists"/>
        </authorList>
    </citation>
    <scope>IDENTIFICATION</scope>
</reference>
<accession>L1JGQ7</accession>
<dbReference type="GO" id="GO:0035091">
    <property type="term" value="F:phosphatidylinositol binding"/>
    <property type="evidence" value="ECO:0007669"/>
    <property type="project" value="InterPro"/>
</dbReference>
<dbReference type="GO" id="GO:0006886">
    <property type="term" value="P:intracellular protein transport"/>
    <property type="evidence" value="ECO:0007669"/>
    <property type="project" value="TreeGrafter"/>
</dbReference>
<dbReference type="SMART" id="SM00028">
    <property type="entry name" value="TPR"/>
    <property type="match status" value="3"/>
</dbReference>
<evidence type="ECO:0000313" key="6">
    <source>
        <dbReference type="Proteomes" id="UP000011087"/>
    </source>
</evidence>
<dbReference type="Pfam" id="PF00787">
    <property type="entry name" value="PX"/>
    <property type="match status" value="1"/>
</dbReference>
<dbReference type="PROSITE" id="PS50195">
    <property type="entry name" value="PX"/>
    <property type="match status" value="1"/>
</dbReference>
<evidence type="ECO:0000259" key="3">
    <source>
        <dbReference type="PROSITE" id="PS50195"/>
    </source>
</evidence>
<dbReference type="KEGG" id="gtt:GUITHDRAFT_106713"/>
<keyword evidence="6" id="KW-1185">Reference proteome</keyword>
<dbReference type="SMART" id="SM00312">
    <property type="entry name" value="PX"/>
    <property type="match status" value="1"/>
</dbReference>
<proteinExistence type="predicted"/>
<dbReference type="EnsemblProtists" id="EKX47265">
    <property type="protein sequence ID" value="EKX47265"/>
    <property type="gene ID" value="GUITHDRAFT_106713"/>
</dbReference>
<dbReference type="Gene3D" id="1.25.40.10">
    <property type="entry name" value="Tetratricopeptide repeat domain"/>
    <property type="match status" value="1"/>
</dbReference>
<dbReference type="GO" id="GO:0031901">
    <property type="term" value="C:early endosome membrane"/>
    <property type="evidence" value="ECO:0007669"/>
    <property type="project" value="TreeGrafter"/>
</dbReference>
<comment type="subcellular location">
    <subcellularLocation>
        <location evidence="1">Membrane</location>
        <topology evidence="1">Peripheral membrane protein</topology>
        <orientation evidence="1">Cytoplasmic side</orientation>
    </subcellularLocation>
</comment>
<dbReference type="RefSeq" id="XP_005834245.1">
    <property type="nucleotide sequence ID" value="XM_005834188.1"/>
</dbReference>